<feature type="chain" id="PRO_5002482367" description="Peptidase A1 domain-containing protein" evidence="3">
    <location>
        <begin position="20"/>
        <end position="708"/>
    </location>
</feature>
<name>A0A0F4ZC39_9PEZI</name>
<dbReference type="EMBL" id="LAEV01001608">
    <property type="protein sequence ID" value="KKA27696.1"/>
    <property type="molecule type" value="Genomic_DNA"/>
</dbReference>
<evidence type="ECO:0000259" key="4">
    <source>
        <dbReference type="PROSITE" id="PS51767"/>
    </source>
</evidence>
<dbReference type="SUPFAM" id="SSF50630">
    <property type="entry name" value="Acid proteases"/>
    <property type="match status" value="1"/>
</dbReference>
<protein>
    <recommendedName>
        <fullName evidence="4">Peptidase A1 domain-containing protein</fullName>
    </recommendedName>
</protein>
<dbReference type="InterPro" id="IPR033121">
    <property type="entry name" value="PEPTIDASE_A1"/>
</dbReference>
<dbReference type="Gene3D" id="2.40.70.10">
    <property type="entry name" value="Acid Proteases"/>
    <property type="match status" value="2"/>
</dbReference>
<feature type="region of interest" description="Disordered" evidence="1">
    <location>
        <begin position="475"/>
        <end position="505"/>
    </location>
</feature>
<evidence type="ECO:0000256" key="1">
    <source>
        <dbReference type="SAM" id="MobiDB-lite"/>
    </source>
</evidence>
<accession>A0A0F4ZC39</accession>
<organism evidence="5 6">
    <name type="scientific">Thielaviopsis punctulata</name>
    <dbReference type="NCBI Taxonomy" id="72032"/>
    <lineage>
        <taxon>Eukaryota</taxon>
        <taxon>Fungi</taxon>
        <taxon>Dikarya</taxon>
        <taxon>Ascomycota</taxon>
        <taxon>Pezizomycotina</taxon>
        <taxon>Sordariomycetes</taxon>
        <taxon>Hypocreomycetidae</taxon>
        <taxon>Microascales</taxon>
        <taxon>Ceratocystidaceae</taxon>
        <taxon>Thielaviopsis</taxon>
    </lineage>
</organism>
<feature type="transmembrane region" description="Helical" evidence="2">
    <location>
        <begin position="440"/>
        <end position="467"/>
    </location>
</feature>
<dbReference type="Pfam" id="PF00026">
    <property type="entry name" value="Asp"/>
    <property type="match status" value="1"/>
</dbReference>
<keyword evidence="2" id="KW-0812">Transmembrane</keyword>
<feature type="compositionally biased region" description="Basic and acidic residues" evidence="1">
    <location>
        <begin position="477"/>
        <end position="504"/>
    </location>
</feature>
<dbReference type="InterPro" id="IPR021109">
    <property type="entry name" value="Peptidase_aspartic_dom_sf"/>
</dbReference>
<dbReference type="OrthoDB" id="5233646at2759"/>
<keyword evidence="2" id="KW-0472">Membrane</keyword>
<comment type="caution">
    <text evidence="5">The sequence shown here is derived from an EMBL/GenBank/DDBJ whole genome shotgun (WGS) entry which is preliminary data.</text>
</comment>
<feature type="signal peptide" evidence="3">
    <location>
        <begin position="1"/>
        <end position="19"/>
    </location>
</feature>
<keyword evidence="3" id="KW-0732">Signal</keyword>
<evidence type="ECO:0000313" key="6">
    <source>
        <dbReference type="Proteomes" id="UP000033483"/>
    </source>
</evidence>
<evidence type="ECO:0000256" key="3">
    <source>
        <dbReference type="SAM" id="SignalP"/>
    </source>
</evidence>
<proteinExistence type="predicted"/>
<feature type="domain" description="Peptidase A1" evidence="4">
    <location>
        <begin position="37"/>
        <end position="402"/>
    </location>
</feature>
<dbReference type="Proteomes" id="UP000033483">
    <property type="component" value="Unassembled WGS sequence"/>
</dbReference>
<evidence type="ECO:0000256" key="2">
    <source>
        <dbReference type="SAM" id="Phobius"/>
    </source>
</evidence>
<sequence length="708" mass="75034">MKSAFISLAAFTASSLVAAKTTARLLTGSSWLGIDGNWSASAFRAVDQDVHLFVSTTLSEHWVIETGGCGSDDPLCVKDRGGTVKVAASSTWSPLGNWSIGLSYLNVTANADYGTASFGLTDSLSGTALDMKGALIGALNTTGFFVGLFGLGFTSGRFGSKTFTSPFVQSVETDAWFPSYSYGYTAGAYYKNMPSSLTLGGYDAGRIPSSTKNVDFTLSRDTMIPRVLVRGIQATTRSGSVPANWDAASLVLTNYSSSFLAIIDSSTSYLWLPGQLVDNFVAAMNLTYNATLDAYLLTDSQLAALKADDAFQFTFSLSSYDNTNDFGHPLAVDGVVNITLTGAAFAHLLQYPYGNGAIADSQPAVPHFPIKKATGTNFVLGRVFLQEAYILTRYDYSSFQLHQAAFPADPLAARDVRTLTQPLNSAYPKPGSMKKSRRKLGAGAVAGISVGGTVGVGLVGCAVWWYLRRRRRRNKTAKMEKRVKEGAGKMDTRALSAEPERQEEQQSVVEQENQQFELPGNSTAVVEMEAGHGGHTRLAVDGYNGLSADGYTNLTPYQLSQHQMDLSLRGPVPPYTPGTHPTPIEKPSATLSTPQTDLWTTTVSALTDGTSSLGMTKQPLGTLDPALGPARDDALAVPGLDVSADGARHVSAGTLGSNFAEMQDHDVSALTEELSVLGGRHDVSALDGVGALDSQADADHAEAGTGRV</sequence>
<gene>
    <name evidence="5" type="ORF">TD95_002366</name>
</gene>
<dbReference type="PROSITE" id="PS51767">
    <property type="entry name" value="PEPTIDASE_A1"/>
    <property type="match status" value="1"/>
</dbReference>
<keyword evidence="2" id="KW-1133">Transmembrane helix</keyword>
<keyword evidence="6" id="KW-1185">Reference proteome</keyword>
<dbReference type="AlphaFoldDB" id="A0A0F4ZC39"/>
<evidence type="ECO:0000313" key="5">
    <source>
        <dbReference type="EMBL" id="KKA27696.1"/>
    </source>
</evidence>
<reference evidence="5 6" key="1">
    <citation type="submission" date="2015-03" db="EMBL/GenBank/DDBJ databases">
        <authorList>
            <person name="Radwan O."/>
            <person name="Al-Naeli F.A."/>
            <person name="Rendon G.A."/>
            <person name="Fields C."/>
        </authorList>
    </citation>
    <scope>NUCLEOTIDE SEQUENCE [LARGE SCALE GENOMIC DNA]</scope>
    <source>
        <strain evidence="5">CR-DP1</strain>
    </source>
</reference>